<evidence type="ECO:0000313" key="4">
    <source>
        <dbReference type="Proteomes" id="UP001501367"/>
    </source>
</evidence>
<accession>A0ABP7G4X2</accession>
<reference evidence="4" key="1">
    <citation type="journal article" date="2019" name="Int. J. Syst. Evol. Microbiol.">
        <title>The Global Catalogue of Microorganisms (GCM) 10K type strain sequencing project: providing services to taxonomists for standard genome sequencing and annotation.</title>
        <authorList>
            <consortium name="The Broad Institute Genomics Platform"/>
            <consortium name="The Broad Institute Genome Sequencing Center for Infectious Disease"/>
            <person name="Wu L."/>
            <person name="Ma J."/>
        </authorList>
    </citation>
    <scope>NUCLEOTIDE SEQUENCE [LARGE SCALE GENOMIC DNA]</scope>
    <source>
        <strain evidence="4">JCM 17336</strain>
    </source>
</reference>
<dbReference type="SUPFAM" id="SSF51182">
    <property type="entry name" value="RmlC-like cupins"/>
    <property type="match status" value="1"/>
</dbReference>
<protein>
    <submittedName>
        <fullName evidence="3">Cupin domain-containing protein</fullName>
    </submittedName>
</protein>
<evidence type="ECO:0000259" key="2">
    <source>
        <dbReference type="Pfam" id="PF07883"/>
    </source>
</evidence>
<dbReference type="RefSeq" id="WP_198855115.1">
    <property type="nucleotide sequence ID" value="NZ_BAABDT010000007.1"/>
</dbReference>
<dbReference type="InterPro" id="IPR014710">
    <property type="entry name" value="RmlC-like_jellyroll"/>
</dbReference>
<keyword evidence="4" id="KW-1185">Reference proteome</keyword>
<evidence type="ECO:0000256" key="1">
    <source>
        <dbReference type="ARBA" id="ARBA00022723"/>
    </source>
</evidence>
<dbReference type="InterPro" id="IPR011051">
    <property type="entry name" value="RmlC_Cupin_sf"/>
</dbReference>
<dbReference type="PANTHER" id="PTHR35848:SF9">
    <property type="entry name" value="SLL1358 PROTEIN"/>
    <property type="match status" value="1"/>
</dbReference>
<proteinExistence type="predicted"/>
<dbReference type="Pfam" id="PF07883">
    <property type="entry name" value="Cupin_2"/>
    <property type="match status" value="1"/>
</dbReference>
<gene>
    <name evidence="3" type="ORF">GCM10022422_40740</name>
</gene>
<feature type="domain" description="Cupin type-2" evidence="2">
    <location>
        <begin position="34"/>
        <end position="100"/>
    </location>
</feature>
<dbReference type="InterPro" id="IPR013096">
    <property type="entry name" value="Cupin_2"/>
</dbReference>
<dbReference type="PANTHER" id="PTHR35848">
    <property type="entry name" value="OXALATE-BINDING PROTEIN"/>
    <property type="match status" value="1"/>
</dbReference>
<dbReference type="InterPro" id="IPR051610">
    <property type="entry name" value="GPI/OXD"/>
</dbReference>
<sequence length="113" mass="13008">MIVDKQNASHYLWGDNCDSWVLADTEGLSVKQESMPSGTKEKLHFHNHAQQFFFILKGTATFYHREKTEIVNANQGLLIEAKTQHYIANENQEQLDFLVISQPSTNNDRITIE</sequence>
<keyword evidence="1" id="KW-0479">Metal-binding</keyword>
<dbReference type="EMBL" id="BAABDT010000007">
    <property type="protein sequence ID" value="GAA3751581.1"/>
    <property type="molecule type" value="Genomic_DNA"/>
</dbReference>
<comment type="caution">
    <text evidence="3">The sequence shown here is derived from an EMBL/GenBank/DDBJ whole genome shotgun (WGS) entry which is preliminary data.</text>
</comment>
<organism evidence="3 4">
    <name type="scientific">Flavobacterium ginsengisoli</name>
    <dbReference type="NCBI Taxonomy" id="871694"/>
    <lineage>
        <taxon>Bacteria</taxon>
        <taxon>Pseudomonadati</taxon>
        <taxon>Bacteroidota</taxon>
        <taxon>Flavobacteriia</taxon>
        <taxon>Flavobacteriales</taxon>
        <taxon>Flavobacteriaceae</taxon>
        <taxon>Flavobacterium</taxon>
    </lineage>
</organism>
<name>A0ABP7G4X2_9FLAO</name>
<dbReference type="Proteomes" id="UP001501367">
    <property type="component" value="Unassembled WGS sequence"/>
</dbReference>
<evidence type="ECO:0000313" key="3">
    <source>
        <dbReference type="EMBL" id="GAA3751581.1"/>
    </source>
</evidence>
<dbReference type="Gene3D" id="2.60.120.10">
    <property type="entry name" value="Jelly Rolls"/>
    <property type="match status" value="1"/>
</dbReference>